<dbReference type="PANTHER" id="PTHR47903">
    <property type="entry name" value="OS07G0636400 PROTEIN"/>
    <property type="match status" value="1"/>
</dbReference>
<evidence type="ECO:0000313" key="3">
    <source>
        <dbReference type="Proteomes" id="UP001497512"/>
    </source>
</evidence>
<name>A0ABP0TF32_9BRYO</name>
<keyword evidence="3" id="KW-1185">Reference proteome</keyword>
<sequence length="192" mass="20874">MDSRSAYPQRPLSGKQLEHLLQALDRAIDIVLETKKTGDLQAQEEPKFKKLKAGAKERRIKGLKENLIVGINNVTRALEQLPSDAANTLDTNLQLKVVQNIDAGLQDLELKFTQLQVVIVAIDVNPRTLINHVMLLCTSRGVPILPVSGGDGCGSLRLGELLGTRTAIAIGIKEGDTPINWALQSILETRAG</sequence>
<organism evidence="2 3">
    <name type="scientific">Sphagnum troendelagicum</name>
    <dbReference type="NCBI Taxonomy" id="128251"/>
    <lineage>
        <taxon>Eukaryota</taxon>
        <taxon>Viridiplantae</taxon>
        <taxon>Streptophyta</taxon>
        <taxon>Embryophyta</taxon>
        <taxon>Bryophyta</taxon>
        <taxon>Sphagnophytina</taxon>
        <taxon>Sphagnopsida</taxon>
        <taxon>Sphagnales</taxon>
        <taxon>Sphagnaceae</taxon>
        <taxon>Sphagnum</taxon>
    </lineage>
</organism>
<accession>A0ABP0TF32</accession>
<dbReference type="SUPFAM" id="SSF55315">
    <property type="entry name" value="L30e-like"/>
    <property type="match status" value="1"/>
</dbReference>
<dbReference type="InterPro" id="IPR029064">
    <property type="entry name" value="Ribosomal_eL30-like_sf"/>
</dbReference>
<evidence type="ECO:0000313" key="2">
    <source>
        <dbReference type="EMBL" id="CAK9194951.1"/>
    </source>
</evidence>
<evidence type="ECO:0000259" key="1">
    <source>
        <dbReference type="Pfam" id="PF01248"/>
    </source>
</evidence>
<feature type="domain" description="Ribosomal protein eL8/eL30/eS12/Gadd45" evidence="1">
    <location>
        <begin position="111"/>
        <end position="173"/>
    </location>
</feature>
<dbReference type="EMBL" id="OZ019902">
    <property type="protein sequence ID" value="CAK9194951.1"/>
    <property type="molecule type" value="Genomic_DNA"/>
</dbReference>
<protein>
    <recommendedName>
        <fullName evidence="1">Ribosomal protein eL8/eL30/eS12/Gadd45 domain-containing protein</fullName>
    </recommendedName>
</protein>
<dbReference type="InterPro" id="IPR004038">
    <property type="entry name" value="Ribosomal_eL8/eL30/eS12/Gad45"/>
</dbReference>
<dbReference type="PANTHER" id="PTHR47903:SF2">
    <property type="entry name" value="OS07G0636400 PROTEIN"/>
    <property type="match status" value="1"/>
</dbReference>
<dbReference type="Proteomes" id="UP001497512">
    <property type="component" value="Chromosome 10"/>
</dbReference>
<reference evidence="2" key="1">
    <citation type="submission" date="2024-02" db="EMBL/GenBank/DDBJ databases">
        <authorList>
            <consortium name="ELIXIR-Norway"/>
            <consortium name="Elixir Norway"/>
        </authorList>
    </citation>
    <scope>NUCLEOTIDE SEQUENCE</scope>
</reference>
<dbReference type="Gene3D" id="3.30.1330.30">
    <property type="match status" value="1"/>
</dbReference>
<gene>
    <name evidence="2" type="ORF">CSSPTR1EN2_LOCUS2782</name>
</gene>
<dbReference type="Pfam" id="PF01248">
    <property type="entry name" value="Ribosomal_L7Ae"/>
    <property type="match status" value="1"/>
</dbReference>
<proteinExistence type="predicted"/>